<evidence type="ECO:0000313" key="3">
    <source>
        <dbReference type="Proteomes" id="UP000254343"/>
    </source>
</evidence>
<evidence type="ECO:0000256" key="1">
    <source>
        <dbReference type="SAM" id="SignalP"/>
    </source>
</evidence>
<proteinExistence type="predicted"/>
<accession>A0A380WCG8</accession>
<dbReference type="RefSeq" id="WP_002717513.1">
    <property type="nucleotide sequence ID" value="NZ_UFSI01000001.1"/>
</dbReference>
<keyword evidence="1" id="KW-0732">Signal</keyword>
<evidence type="ECO:0000313" key="2">
    <source>
        <dbReference type="EMBL" id="SUU86690.1"/>
    </source>
</evidence>
<organism evidence="2 3">
    <name type="scientific">Afipia felis</name>
    <name type="common">Cat scratch disease bacillus</name>
    <dbReference type="NCBI Taxonomy" id="1035"/>
    <lineage>
        <taxon>Bacteria</taxon>
        <taxon>Pseudomonadati</taxon>
        <taxon>Pseudomonadota</taxon>
        <taxon>Alphaproteobacteria</taxon>
        <taxon>Hyphomicrobiales</taxon>
        <taxon>Nitrobacteraceae</taxon>
        <taxon>Afipia</taxon>
    </lineage>
</organism>
<feature type="signal peptide" evidence="1">
    <location>
        <begin position="1"/>
        <end position="20"/>
    </location>
</feature>
<sequence>MKKILLSTVALIGLASFARADEPAVWRGATMLECSPTSFKPEPQVLDKDPVYKILISVDVDSKMNVKGMIVEYYTAFGRAYTRTQQYDGIRFVTDTDKNVKFLKWAGMYKKSEDVGMVGFIFFDDGHWNYSEKIENLKTGEKKWMYAFCHDAGGN</sequence>
<name>A0A380WCG8_AFIFE</name>
<reference evidence="2 3" key="1">
    <citation type="submission" date="2018-06" db="EMBL/GenBank/DDBJ databases">
        <authorList>
            <consortium name="Pathogen Informatics"/>
            <person name="Doyle S."/>
        </authorList>
    </citation>
    <scope>NUCLEOTIDE SEQUENCE [LARGE SCALE GENOMIC DNA]</scope>
    <source>
        <strain evidence="2 3">NCTC12722</strain>
    </source>
</reference>
<protein>
    <submittedName>
        <fullName evidence="2">Uncharacterized protein</fullName>
    </submittedName>
</protein>
<dbReference type="EMBL" id="UIGB01000001">
    <property type="protein sequence ID" value="SUU86690.1"/>
    <property type="molecule type" value="Genomic_DNA"/>
</dbReference>
<feature type="chain" id="PRO_5017078019" evidence="1">
    <location>
        <begin position="21"/>
        <end position="155"/>
    </location>
</feature>
<dbReference type="Proteomes" id="UP000254343">
    <property type="component" value="Unassembled WGS sequence"/>
</dbReference>
<dbReference type="AlphaFoldDB" id="A0A380WCG8"/>
<gene>
    <name evidence="2" type="ORF">NCTC12722_03920</name>
</gene>